<gene>
    <name evidence="2" type="ORF">HETIRDRAFT_327539</name>
</gene>
<evidence type="ECO:0000313" key="3">
    <source>
        <dbReference type="Proteomes" id="UP000030671"/>
    </source>
</evidence>
<dbReference type="KEGG" id="hir:HETIRDRAFT_327539"/>
<dbReference type="RefSeq" id="XP_009550595.1">
    <property type="nucleotide sequence ID" value="XM_009552300.1"/>
</dbReference>
<dbReference type="InParanoid" id="W4JVY9"/>
<dbReference type="Proteomes" id="UP000030671">
    <property type="component" value="Unassembled WGS sequence"/>
</dbReference>
<dbReference type="EMBL" id="KI925463">
    <property type="protein sequence ID" value="ETW77041.1"/>
    <property type="molecule type" value="Genomic_DNA"/>
</dbReference>
<dbReference type="STRING" id="747525.W4JVY9"/>
<sequence>MPFVDISSTAGAAHMYYTIATPTNPSAQHIDRDLPTVIFLHPVYIASQIFHPQFLDPSLRRFNLIACDSRCHGESIGHVPKNFTRLEASEDIFQLMKSLDLPPCHVVGLSMGACIGLSLAINHPDRVLSVTMLSPLPLEEPQDVAEGRQEIYDCWAEGFHDPDSVDEYAITDSVYGSLQLGFNNATSGVIHALIKSAVPQAKKNWDNHNLDAYYEVSVGFFIHRKPHPRDTLAKVRCPLLLVHCGGDIAYPFHYATELADALKGAGIDVTVRAIPDACHFGSVTHPKQINRILHDWLVAKSTGEHKPGPVPATAVASPFTGVLGSCSSDSSDSDDTDYYGS</sequence>
<feature type="domain" description="AB hydrolase-1" evidence="1">
    <location>
        <begin position="35"/>
        <end position="286"/>
    </location>
</feature>
<evidence type="ECO:0000259" key="1">
    <source>
        <dbReference type="Pfam" id="PF00561"/>
    </source>
</evidence>
<dbReference type="AlphaFoldDB" id="W4JVY9"/>
<protein>
    <submittedName>
        <fullName evidence="2">Alpha/beta hydrolase</fullName>
    </submittedName>
</protein>
<dbReference type="eggNOG" id="ENOG502SJFK">
    <property type="taxonomic scope" value="Eukaryota"/>
</dbReference>
<dbReference type="InterPro" id="IPR050266">
    <property type="entry name" value="AB_hydrolase_sf"/>
</dbReference>
<dbReference type="GeneID" id="20671338"/>
<dbReference type="Pfam" id="PF00561">
    <property type="entry name" value="Abhydrolase_1"/>
    <property type="match status" value="1"/>
</dbReference>
<name>W4JVY9_HETIT</name>
<proteinExistence type="predicted"/>
<dbReference type="GO" id="GO:0016787">
    <property type="term" value="F:hydrolase activity"/>
    <property type="evidence" value="ECO:0007669"/>
    <property type="project" value="UniProtKB-KW"/>
</dbReference>
<dbReference type="OrthoDB" id="19657at2759"/>
<dbReference type="SUPFAM" id="SSF53474">
    <property type="entry name" value="alpha/beta-Hydrolases"/>
    <property type="match status" value="1"/>
</dbReference>
<keyword evidence="2" id="KW-0378">Hydrolase</keyword>
<dbReference type="InterPro" id="IPR000073">
    <property type="entry name" value="AB_hydrolase_1"/>
</dbReference>
<dbReference type="PANTHER" id="PTHR43798">
    <property type="entry name" value="MONOACYLGLYCEROL LIPASE"/>
    <property type="match status" value="1"/>
</dbReference>
<accession>W4JVY9</accession>
<organism evidence="2 3">
    <name type="scientific">Heterobasidion irregulare (strain TC 32-1)</name>
    <dbReference type="NCBI Taxonomy" id="747525"/>
    <lineage>
        <taxon>Eukaryota</taxon>
        <taxon>Fungi</taxon>
        <taxon>Dikarya</taxon>
        <taxon>Basidiomycota</taxon>
        <taxon>Agaricomycotina</taxon>
        <taxon>Agaricomycetes</taxon>
        <taxon>Russulales</taxon>
        <taxon>Bondarzewiaceae</taxon>
        <taxon>Heterobasidion</taxon>
        <taxon>Heterobasidion annosum species complex</taxon>
    </lineage>
</organism>
<dbReference type="Gene3D" id="3.40.50.1820">
    <property type="entry name" value="alpha/beta hydrolase"/>
    <property type="match status" value="1"/>
</dbReference>
<keyword evidence="3" id="KW-1185">Reference proteome</keyword>
<dbReference type="InterPro" id="IPR029058">
    <property type="entry name" value="AB_hydrolase_fold"/>
</dbReference>
<evidence type="ECO:0000313" key="2">
    <source>
        <dbReference type="EMBL" id="ETW77041.1"/>
    </source>
</evidence>
<dbReference type="HOGENOM" id="CLU_070118_0_0_1"/>
<reference evidence="2 3" key="1">
    <citation type="journal article" date="2012" name="New Phytol.">
        <title>Insight into trade-off between wood decay and parasitism from the genome of a fungal forest pathogen.</title>
        <authorList>
            <person name="Olson A."/>
            <person name="Aerts A."/>
            <person name="Asiegbu F."/>
            <person name="Belbahri L."/>
            <person name="Bouzid O."/>
            <person name="Broberg A."/>
            <person name="Canback B."/>
            <person name="Coutinho P.M."/>
            <person name="Cullen D."/>
            <person name="Dalman K."/>
            <person name="Deflorio G."/>
            <person name="van Diepen L.T."/>
            <person name="Dunand C."/>
            <person name="Duplessis S."/>
            <person name="Durling M."/>
            <person name="Gonthier P."/>
            <person name="Grimwood J."/>
            <person name="Fossdal C.G."/>
            <person name="Hansson D."/>
            <person name="Henrissat B."/>
            <person name="Hietala A."/>
            <person name="Himmelstrand K."/>
            <person name="Hoffmeister D."/>
            <person name="Hogberg N."/>
            <person name="James T.Y."/>
            <person name="Karlsson M."/>
            <person name="Kohler A."/>
            <person name="Kues U."/>
            <person name="Lee Y.H."/>
            <person name="Lin Y.C."/>
            <person name="Lind M."/>
            <person name="Lindquist E."/>
            <person name="Lombard V."/>
            <person name="Lucas S."/>
            <person name="Lunden K."/>
            <person name="Morin E."/>
            <person name="Murat C."/>
            <person name="Park J."/>
            <person name="Raffaello T."/>
            <person name="Rouze P."/>
            <person name="Salamov A."/>
            <person name="Schmutz J."/>
            <person name="Solheim H."/>
            <person name="Stahlberg J."/>
            <person name="Velez H."/>
            <person name="de Vries R.P."/>
            <person name="Wiebenga A."/>
            <person name="Woodward S."/>
            <person name="Yakovlev I."/>
            <person name="Garbelotto M."/>
            <person name="Martin F."/>
            <person name="Grigoriev I.V."/>
            <person name="Stenlid J."/>
        </authorList>
    </citation>
    <scope>NUCLEOTIDE SEQUENCE [LARGE SCALE GENOMIC DNA]</scope>
    <source>
        <strain evidence="2 3">TC 32-1</strain>
    </source>
</reference>